<dbReference type="Gene3D" id="3.40.50.2000">
    <property type="entry name" value="Glycogen Phosphorylase B"/>
    <property type="match status" value="2"/>
</dbReference>
<evidence type="ECO:0000256" key="3">
    <source>
        <dbReference type="ARBA" id="ARBA00022676"/>
    </source>
</evidence>
<evidence type="ECO:0000256" key="2">
    <source>
        <dbReference type="ARBA" id="ARBA00012588"/>
    </source>
</evidence>
<keyword evidence="3" id="KW-0328">Glycosyltransferase</keyword>
<sequence>MRVLMVAAENDRLPNCKVGGVADVIRDIPYALSSQGVEVSVVVPDYGQSHLNRTFVSDIAVPFRQHLETATLWQVEQQDGVTQYVISHSLFSQHHGEIYCNDEGHRPFATDATKFAFFSAAVSEAIEHKMFAQLDVLHLHDWHAACVAVLKKFSPRFVYLKQLKTIYTVHNLALQGIRPFNHDESSLEAWFPTLSYDGQILCDHQHPHCFNPMRSAIALADKVHVVSPTYGEEVLHTSEPDRGFFGGEGLEHDMQIAKRHGKLVGILNGCEYPNVETNKMPLPDYLHQVESELLIWMSKQALVRSSHYIAHQRLRAWLDSSWQGPLITSVGRLTDQKALLLRQPIGSTLLLDELAKMAAAKGARIVILGSGDKYLESLFTQVMARNDNLLYLCGYGQSIGDMLYQLGDLFLMPSSFEPCGISQMLAMRAGQPCLVHQVGGLADTVKDLENGFSFSGEDLPEQVSQLLEKFDFATSMYVDNQEQYQQLASNAATARFTWLHSASLYIEQLYQ</sequence>
<dbReference type="Pfam" id="PF13692">
    <property type="entry name" value="Glyco_trans_1_4"/>
    <property type="match status" value="1"/>
</dbReference>
<evidence type="ECO:0000256" key="1">
    <source>
        <dbReference type="ARBA" id="ARBA00001478"/>
    </source>
</evidence>
<dbReference type="GO" id="GO:0005978">
    <property type="term" value="P:glycogen biosynthetic process"/>
    <property type="evidence" value="ECO:0007669"/>
    <property type="project" value="TreeGrafter"/>
</dbReference>
<gene>
    <name evidence="6" type="ORF">BET10_02910</name>
</gene>
<evidence type="ECO:0000313" key="6">
    <source>
        <dbReference type="EMBL" id="OHU92977.1"/>
    </source>
</evidence>
<dbReference type="OrthoDB" id="9808590at2"/>
<dbReference type="SUPFAM" id="SSF53756">
    <property type="entry name" value="UDP-Glycosyltransferase/glycogen phosphorylase"/>
    <property type="match status" value="1"/>
</dbReference>
<keyword evidence="4" id="KW-0808">Transferase</keyword>
<evidence type="ECO:0000313" key="7">
    <source>
        <dbReference type="Proteomes" id="UP000179786"/>
    </source>
</evidence>
<dbReference type="EMBL" id="MKJU01000005">
    <property type="protein sequence ID" value="OHU92977.1"/>
    <property type="molecule type" value="Genomic_DNA"/>
</dbReference>
<dbReference type="GO" id="GO:0005829">
    <property type="term" value="C:cytosol"/>
    <property type="evidence" value="ECO:0007669"/>
    <property type="project" value="TreeGrafter"/>
</dbReference>
<comment type="catalytic activity">
    <reaction evidence="1">
        <text>[(1-&gt;4)-alpha-D-glucosyl](n) + ADP-alpha-D-glucose = [(1-&gt;4)-alpha-D-glucosyl](n+1) + ADP + H(+)</text>
        <dbReference type="Rhea" id="RHEA:18189"/>
        <dbReference type="Rhea" id="RHEA-COMP:9584"/>
        <dbReference type="Rhea" id="RHEA-COMP:9587"/>
        <dbReference type="ChEBI" id="CHEBI:15378"/>
        <dbReference type="ChEBI" id="CHEBI:15444"/>
        <dbReference type="ChEBI" id="CHEBI:57498"/>
        <dbReference type="ChEBI" id="CHEBI:456216"/>
        <dbReference type="EC" id="2.4.1.21"/>
    </reaction>
</comment>
<dbReference type="GO" id="GO:0009011">
    <property type="term" value="F:alpha-1,4-glucan glucosyltransferase (ADP-glucose donor) activity"/>
    <property type="evidence" value="ECO:0007669"/>
    <property type="project" value="UniProtKB-EC"/>
</dbReference>
<accession>A0A1S1MVS0</accession>
<dbReference type="Proteomes" id="UP000179786">
    <property type="component" value="Unassembled WGS sequence"/>
</dbReference>
<dbReference type="InterPro" id="IPR013534">
    <property type="entry name" value="Starch_synth_cat_dom"/>
</dbReference>
<comment type="caution">
    <text evidence="6">The sequence shown here is derived from an EMBL/GenBank/DDBJ whole genome shotgun (WGS) entry which is preliminary data.</text>
</comment>
<dbReference type="PANTHER" id="PTHR45825">
    <property type="entry name" value="GRANULE-BOUND STARCH SYNTHASE 1, CHLOROPLASTIC/AMYLOPLASTIC"/>
    <property type="match status" value="1"/>
</dbReference>
<dbReference type="PANTHER" id="PTHR45825:SF11">
    <property type="entry name" value="ALPHA AMYLASE DOMAIN-CONTAINING PROTEIN"/>
    <property type="match status" value="1"/>
</dbReference>
<dbReference type="EC" id="2.4.1.21" evidence="2"/>
<dbReference type="STRING" id="1859457.BET10_02910"/>
<evidence type="ECO:0000256" key="4">
    <source>
        <dbReference type="ARBA" id="ARBA00022679"/>
    </source>
</evidence>
<feature type="domain" description="Starch synthase catalytic" evidence="5">
    <location>
        <begin position="2"/>
        <end position="255"/>
    </location>
</feature>
<dbReference type="RefSeq" id="WP_070982982.1">
    <property type="nucleotide sequence ID" value="NZ_MKJU01000005.1"/>
</dbReference>
<organism evidence="6 7">
    <name type="scientific">Pseudoalteromonas amylolytica</name>
    <dbReference type="NCBI Taxonomy" id="1859457"/>
    <lineage>
        <taxon>Bacteria</taxon>
        <taxon>Pseudomonadati</taxon>
        <taxon>Pseudomonadota</taxon>
        <taxon>Gammaproteobacteria</taxon>
        <taxon>Alteromonadales</taxon>
        <taxon>Pseudoalteromonadaceae</taxon>
        <taxon>Pseudoalteromonas</taxon>
    </lineage>
</organism>
<proteinExistence type="predicted"/>
<reference evidence="6 7" key="1">
    <citation type="submission" date="2016-09" db="EMBL/GenBank/DDBJ databases">
        <title>Pseudoalteromonas amylolytica sp. nov., isolated from the surface seawater.</title>
        <authorList>
            <person name="Wu Y.-H."/>
            <person name="Cheng H."/>
            <person name="Jin X.-B."/>
            <person name="Wang C.-S."/>
            <person name="Xu X.-W."/>
        </authorList>
    </citation>
    <scope>NUCLEOTIDE SEQUENCE [LARGE SCALE GENOMIC DNA]</scope>
    <source>
        <strain evidence="6 7">JW1</strain>
    </source>
</reference>
<dbReference type="Pfam" id="PF08323">
    <property type="entry name" value="Glyco_transf_5"/>
    <property type="match status" value="1"/>
</dbReference>
<keyword evidence="7" id="KW-1185">Reference proteome</keyword>
<name>A0A1S1MVS0_9GAMM</name>
<dbReference type="AlphaFoldDB" id="A0A1S1MVS0"/>
<evidence type="ECO:0000259" key="5">
    <source>
        <dbReference type="Pfam" id="PF08323"/>
    </source>
</evidence>
<protein>
    <recommendedName>
        <fullName evidence="2">starch synthase</fullName>
        <ecNumber evidence="2">2.4.1.21</ecNumber>
    </recommendedName>
</protein>